<name>A0AAV2GRN8_9ROSI</name>
<gene>
    <name evidence="2" type="ORF">LTRI10_LOCUS52593</name>
</gene>
<evidence type="ECO:0000313" key="2">
    <source>
        <dbReference type="EMBL" id="CAL1413354.1"/>
    </source>
</evidence>
<dbReference type="EMBL" id="OZ034822">
    <property type="protein sequence ID" value="CAL1413354.1"/>
    <property type="molecule type" value="Genomic_DNA"/>
</dbReference>
<keyword evidence="3" id="KW-1185">Reference proteome</keyword>
<dbReference type="Proteomes" id="UP001497516">
    <property type="component" value="Chromosome 9"/>
</dbReference>
<evidence type="ECO:0008006" key="4">
    <source>
        <dbReference type="Google" id="ProtNLM"/>
    </source>
</evidence>
<sequence>MRADIREDKETTIARFLHGLNCEIRHEIYLRSFVELEEAVHLAIKIEKQHKMFTGSRFSNSKPGTETPAEVNKPEIVKPAPRNLTPAQSERVGASSGNI</sequence>
<evidence type="ECO:0000256" key="1">
    <source>
        <dbReference type="SAM" id="MobiDB-lite"/>
    </source>
</evidence>
<protein>
    <recommendedName>
        <fullName evidence="4">Gag protein</fullName>
    </recommendedName>
</protein>
<proteinExistence type="predicted"/>
<evidence type="ECO:0000313" key="3">
    <source>
        <dbReference type="Proteomes" id="UP001497516"/>
    </source>
</evidence>
<accession>A0AAV2GRN8</accession>
<dbReference type="AlphaFoldDB" id="A0AAV2GRN8"/>
<feature type="region of interest" description="Disordered" evidence="1">
    <location>
        <begin position="55"/>
        <end position="99"/>
    </location>
</feature>
<reference evidence="2 3" key="1">
    <citation type="submission" date="2024-04" db="EMBL/GenBank/DDBJ databases">
        <authorList>
            <person name="Fracassetti M."/>
        </authorList>
    </citation>
    <scope>NUCLEOTIDE SEQUENCE [LARGE SCALE GENOMIC DNA]</scope>
</reference>
<organism evidence="2 3">
    <name type="scientific">Linum trigynum</name>
    <dbReference type="NCBI Taxonomy" id="586398"/>
    <lineage>
        <taxon>Eukaryota</taxon>
        <taxon>Viridiplantae</taxon>
        <taxon>Streptophyta</taxon>
        <taxon>Embryophyta</taxon>
        <taxon>Tracheophyta</taxon>
        <taxon>Spermatophyta</taxon>
        <taxon>Magnoliopsida</taxon>
        <taxon>eudicotyledons</taxon>
        <taxon>Gunneridae</taxon>
        <taxon>Pentapetalae</taxon>
        <taxon>rosids</taxon>
        <taxon>fabids</taxon>
        <taxon>Malpighiales</taxon>
        <taxon>Linaceae</taxon>
        <taxon>Linum</taxon>
    </lineage>
</organism>